<name>A0ABR3UVR4_9PLEO</name>
<keyword evidence="3" id="KW-1185">Reference proteome</keyword>
<sequence>MAKPKPTQVNKSSSMRFRLLSAVFICVGTDPDTEHFVAHESFLTSRSEFFRRAMNGNWKEAETRTINLPDDNAQVFAHYINYVYTGQLPTTSKTSLELKELTEEEFDDHVQDQYEIIFDVFVLSEKLQDITTKNAMMKAALATTRLTRNGTEWRTPSRHTVNAIYNGTPTGSPARRFVTDSWTAVSLSFIFSQSRKLNQEFIKDLCESLEKTRKPVGNVPFRKGIAAYQEEGKEG</sequence>
<dbReference type="PANTHER" id="PTHR47843:SF2">
    <property type="entry name" value="BTB DOMAIN-CONTAINING PROTEIN"/>
    <property type="match status" value="1"/>
</dbReference>
<dbReference type="InterPro" id="IPR011333">
    <property type="entry name" value="SKP1/BTB/POZ_sf"/>
</dbReference>
<dbReference type="CDD" id="cd18186">
    <property type="entry name" value="BTB_POZ_ZBTB_KLHL-like"/>
    <property type="match status" value="1"/>
</dbReference>
<evidence type="ECO:0000259" key="1">
    <source>
        <dbReference type="PROSITE" id="PS50097"/>
    </source>
</evidence>
<evidence type="ECO:0000313" key="3">
    <source>
        <dbReference type="Proteomes" id="UP001578633"/>
    </source>
</evidence>
<dbReference type="Gene3D" id="3.30.710.10">
    <property type="entry name" value="Potassium Channel Kv1.1, Chain A"/>
    <property type="match status" value="1"/>
</dbReference>
<dbReference type="RefSeq" id="XP_069311126.1">
    <property type="nucleotide sequence ID" value="XM_069448229.1"/>
</dbReference>
<gene>
    <name evidence="2" type="ORF">ACET3X_000884</name>
</gene>
<comment type="caution">
    <text evidence="2">The sequence shown here is derived from an EMBL/GenBank/DDBJ whole genome shotgun (WGS) entry which is preliminary data.</text>
</comment>
<dbReference type="GeneID" id="96081206"/>
<dbReference type="PANTHER" id="PTHR47843">
    <property type="entry name" value="BTB DOMAIN-CONTAINING PROTEIN-RELATED"/>
    <property type="match status" value="1"/>
</dbReference>
<organism evidence="2 3">
    <name type="scientific">Alternaria dauci</name>
    <dbReference type="NCBI Taxonomy" id="48095"/>
    <lineage>
        <taxon>Eukaryota</taxon>
        <taxon>Fungi</taxon>
        <taxon>Dikarya</taxon>
        <taxon>Ascomycota</taxon>
        <taxon>Pezizomycotina</taxon>
        <taxon>Dothideomycetes</taxon>
        <taxon>Pleosporomycetidae</taxon>
        <taxon>Pleosporales</taxon>
        <taxon>Pleosporineae</taxon>
        <taxon>Pleosporaceae</taxon>
        <taxon>Alternaria</taxon>
        <taxon>Alternaria sect. Porri</taxon>
    </lineage>
</organism>
<dbReference type="PROSITE" id="PS50097">
    <property type="entry name" value="BTB"/>
    <property type="match status" value="1"/>
</dbReference>
<protein>
    <recommendedName>
        <fullName evidence="1">BTB domain-containing protein</fullName>
    </recommendedName>
</protein>
<dbReference type="Proteomes" id="UP001578633">
    <property type="component" value="Chromosome 1"/>
</dbReference>
<dbReference type="SUPFAM" id="SSF54695">
    <property type="entry name" value="POZ domain"/>
    <property type="match status" value="1"/>
</dbReference>
<dbReference type="InterPro" id="IPR000210">
    <property type="entry name" value="BTB/POZ_dom"/>
</dbReference>
<dbReference type="SMART" id="SM00225">
    <property type="entry name" value="BTB"/>
    <property type="match status" value="1"/>
</dbReference>
<reference evidence="2 3" key="1">
    <citation type="submission" date="2024-09" db="EMBL/GenBank/DDBJ databases">
        <title>T2T genomes of carrot and Alternaria dauci and their utility for understanding host-pathogen interaction during carrot leaf blight disease.</title>
        <authorList>
            <person name="Liu W."/>
            <person name="Xu S."/>
            <person name="Ou C."/>
            <person name="Liu X."/>
            <person name="Zhuang F."/>
            <person name="Deng X.W."/>
        </authorList>
    </citation>
    <scope>NUCLEOTIDE SEQUENCE [LARGE SCALE GENOMIC DNA]</scope>
    <source>
        <strain evidence="2 3">A2016</strain>
    </source>
</reference>
<accession>A0ABR3UVR4</accession>
<dbReference type="Pfam" id="PF00651">
    <property type="entry name" value="BTB"/>
    <property type="match status" value="1"/>
</dbReference>
<feature type="domain" description="BTB" evidence="1">
    <location>
        <begin position="21"/>
        <end position="92"/>
    </location>
</feature>
<dbReference type="EMBL" id="JBHGVX010000001">
    <property type="protein sequence ID" value="KAL1800542.1"/>
    <property type="molecule type" value="Genomic_DNA"/>
</dbReference>
<evidence type="ECO:0000313" key="2">
    <source>
        <dbReference type="EMBL" id="KAL1800542.1"/>
    </source>
</evidence>
<proteinExistence type="predicted"/>